<sequence length="282" mass="32236">MTVEASLTYQQTFFNDFAKAWQDQSTYRLYQGIDKTASSLRLEVTETPGYILAYDKGAQDELHDFLQKAFVAFLREHVPFFEVSDDGQVYFGDWYHRRQFGQLSVFTRTIDQATPQERNILPQLVAFAQDPEHYLDNQLEALRKNIYQTVNDLHNQLEAASVEETVQPTRTTNSASGSFRGLLKNFIDPDDDDEETPAPAQTTRRRVQAPADLQQRFNEAKAQADSEFDAKKRAMQVSAAITRYEYQAVVSSYSSISQFENILANLKADFMKALAKKEDAHA</sequence>
<evidence type="ECO:0000313" key="3">
    <source>
        <dbReference type="Proteomes" id="UP000051790"/>
    </source>
</evidence>
<proteinExistence type="predicted"/>
<accession>A0A0R1QRK7</accession>
<protein>
    <recommendedName>
        <fullName evidence="4">SbcC family exonuclease</fullName>
    </recommendedName>
</protein>
<dbReference type="PATRIC" id="fig|1423769.4.peg.324"/>
<evidence type="ECO:0008006" key="4">
    <source>
        <dbReference type="Google" id="ProtNLM"/>
    </source>
</evidence>
<dbReference type="OrthoDB" id="2248290at2"/>
<dbReference type="RefSeq" id="WP_056962974.1">
    <property type="nucleotide sequence ID" value="NZ_AZEU01000100.1"/>
</dbReference>
<comment type="caution">
    <text evidence="2">The sequence shown here is derived from an EMBL/GenBank/DDBJ whole genome shotgun (WGS) entry which is preliminary data.</text>
</comment>
<organism evidence="2 3">
    <name type="scientific">Lacticaseibacillus manihotivorans DSM 13343 = JCM 12514</name>
    <dbReference type="NCBI Taxonomy" id="1423769"/>
    <lineage>
        <taxon>Bacteria</taxon>
        <taxon>Bacillati</taxon>
        <taxon>Bacillota</taxon>
        <taxon>Bacilli</taxon>
        <taxon>Lactobacillales</taxon>
        <taxon>Lactobacillaceae</taxon>
        <taxon>Lacticaseibacillus</taxon>
    </lineage>
</organism>
<feature type="region of interest" description="Disordered" evidence="1">
    <location>
        <begin position="186"/>
        <end position="205"/>
    </location>
</feature>
<reference evidence="2 3" key="1">
    <citation type="journal article" date="2015" name="Genome Announc.">
        <title>Expanding the biotechnology potential of lactobacilli through comparative genomics of 213 strains and associated genera.</title>
        <authorList>
            <person name="Sun Z."/>
            <person name="Harris H.M."/>
            <person name="McCann A."/>
            <person name="Guo C."/>
            <person name="Argimon S."/>
            <person name="Zhang W."/>
            <person name="Yang X."/>
            <person name="Jeffery I.B."/>
            <person name="Cooney J.C."/>
            <person name="Kagawa T.F."/>
            <person name="Liu W."/>
            <person name="Song Y."/>
            <person name="Salvetti E."/>
            <person name="Wrobel A."/>
            <person name="Rasinkangas P."/>
            <person name="Parkhill J."/>
            <person name="Rea M.C."/>
            <person name="O'Sullivan O."/>
            <person name="Ritari J."/>
            <person name="Douillard F.P."/>
            <person name="Paul Ross R."/>
            <person name="Yang R."/>
            <person name="Briner A.E."/>
            <person name="Felis G.E."/>
            <person name="de Vos W.M."/>
            <person name="Barrangou R."/>
            <person name="Klaenhammer T.R."/>
            <person name="Caufield P.W."/>
            <person name="Cui Y."/>
            <person name="Zhang H."/>
            <person name="O'Toole P.W."/>
        </authorList>
    </citation>
    <scope>NUCLEOTIDE SEQUENCE [LARGE SCALE GENOMIC DNA]</scope>
    <source>
        <strain evidence="2 3">DSM 13343</strain>
    </source>
</reference>
<evidence type="ECO:0000313" key="2">
    <source>
        <dbReference type="EMBL" id="KRL47303.1"/>
    </source>
</evidence>
<evidence type="ECO:0000256" key="1">
    <source>
        <dbReference type="SAM" id="MobiDB-lite"/>
    </source>
</evidence>
<keyword evidence="3" id="KW-1185">Reference proteome</keyword>
<gene>
    <name evidence="2" type="ORF">FD01_GL000301</name>
</gene>
<dbReference type="EMBL" id="AZEU01000100">
    <property type="protein sequence ID" value="KRL47303.1"/>
    <property type="molecule type" value="Genomic_DNA"/>
</dbReference>
<dbReference type="AlphaFoldDB" id="A0A0R1QRK7"/>
<dbReference type="Proteomes" id="UP000051790">
    <property type="component" value="Unassembled WGS sequence"/>
</dbReference>
<name>A0A0R1QRK7_9LACO</name>